<protein>
    <submittedName>
        <fullName evidence="4">Uncharacterized protein</fullName>
    </submittedName>
</protein>
<accession>A0A0B7FFT4</accession>
<gene>
    <name evidence="4" type="ORF">RSOLAG1IB_08174</name>
</gene>
<keyword evidence="1" id="KW-0812">Transmembrane</keyword>
<dbReference type="InterPro" id="IPR039913">
    <property type="entry name" value="RPAP1/Rba50"/>
</dbReference>
<keyword evidence="5" id="KW-1185">Reference proteome</keyword>
<dbReference type="PANTHER" id="PTHR21483">
    <property type="entry name" value="RNA POLYMERASE II-ASSOCIATED PROTEIN 1"/>
    <property type="match status" value="1"/>
</dbReference>
<dbReference type="Pfam" id="PF08620">
    <property type="entry name" value="RPAP1_C"/>
    <property type="match status" value="1"/>
</dbReference>
<dbReference type="GO" id="GO:0006366">
    <property type="term" value="P:transcription by RNA polymerase II"/>
    <property type="evidence" value="ECO:0007669"/>
    <property type="project" value="InterPro"/>
</dbReference>
<evidence type="ECO:0000259" key="3">
    <source>
        <dbReference type="Pfam" id="PF25766"/>
    </source>
</evidence>
<dbReference type="EMBL" id="LN679125">
    <property type="protein sequence ID" value="CEL56896.1"/>
    <property type="molecule type" value="Genomic_DNA"/>
</dbReference>
<organism evidence="4 5">
    <name type="scientific">Thanatephorus cucumeris (strain AG1-IB / isolate 7/3/14)</name>
    <name type="common">Lettuce bottom rot fungus</name>
    <name type="synonym">Rhizoctonia solani</name>
    <dbReference type="NCBI Taxonomy" id="1108050"/>
    <lineage>
        <taxon>Eukaryota</taxon>
        <taxon>Fungi</taxon>
        <taxon>Dikarya</taxon>
        <taxon>Basidiomycota</taxon>
        <taxon>Agaricomycotina</taxon>
        <taxon>Agaricomycetes</taxon>
        <taxon>Cantharellales</taxon>
        <taxon>Ceratobasidiaceae</taxon>
        <taxon>Rhizoctonia</taxon>
        <taxon>Rhizoctonia solani AG-1</taxon>
    </lineage>
</organism>
<feature type="domain" description="RPAP1 C-terminal" evidence="2">
    <location>
        <begin position="81"/>
        <end position="114"/>
    </location>
</feature>
<dbReference type="OrthoDB" id="348201at2759"/>
<keyword evidence="1" id="KW-1133">Transmembrane helix</keyword>
<dbReference type="InterPro" id="IPR057989">
    <property type="entry name" value="TPR_RPAP1/MINIYO-like"/>
</dbReference>
<feature type="domain" description="RPAP1/MINIYO-like TPR repeats" evidence="3">
    <location>
        <begin position="750"/>
        <end position="889"/>
    </location>
</feature>
<proteinExistence type="predicted"/>
<evidence type="ECO:0000259" key="2">
    <source>
        <dbReference type="Pfam" id="PF08620"/>
    </source>
</evidence>
<evidence type="ECO:0000256" key="1">
    <source>
        <dbReference type="SAM" id="Phobius"/>
    </source>
</evidence>
<sequence length="1029" mass="114527">MATLNLGFNVTPISLKFPFQLLLLLFSRLNHVFATLLVYHLFLFTPPLRVFAWRFVSIFVLVFIYSCHPPNTLALFLRSFDIGYTLGELLHLARSTAPMQRAMALDALARLTIRVGRRELGVWFPRAEGSVNRDRADTTQEGNKTVLSAAKLRKLVIDSATSALNERGAVGTRAVDCLYAALVIWDNDLALVDDVELSLRPVGVSESNLHVMPSNYVTSETVSPIEPGLDEMKVVDNLVLGPILETAIRQFSARSLPRSVLGRLLEVIVRLSRQSRIHASSIIATSGLIAEIMRLFILSGSPYPDSSDSEQPDALAIRLLTILARSSRQNANLLLDPTDTLLRFVAVLPPENIPPTLLIATLDLYGVLGQYGMYAHIATTAADSFDALSKYVRERKDDKLTKSWLRLRTVWTACAIDPHSTTPPHEILWSQVEGWRWGEDAIAWAQDTEAEVSVLAEVWGALAIWLEGATVNSVRAGAAEREQVTRALAEGFQSGRSRNVLDSATSRLNNSLSEGSFTPWLKDQPIADSSLIYAALRLDLALLSSLNIDNNPNLKSPLGLPLESIFQLINNTTLNSIWSLIYSQSGTSAYAYPRLAPLGLCIGTFLLLARRINFIKGLEWLKLALITLHRLDPTCADIAARLVQEIGAALIEEPSLSHLSDHLGRTSWSELLPFFLHDLQPNSDLIVAPMIPSTASVSHITTQLLPSRPSLGGKMCGLPVRGDWTMNSLNHLLHSGTSPVFKSLPKEWDSDEVDVVRTILALSCAREKVLHDEPTLRMSSSEVSFGCMRVFMLEHDQPHDDSSSEIFRDFRVEQLMTSLLSSASLGSGRSKREVLASPLESVANTHLSGQPFYQFYTDLVGLYDAVSFAHTLFSRMLLPPLSMNYAKRLPDTITEWLWPRDKDGEMIGWYVKALMKGGVQGFLRFVAVHHVATSIWPEFDDQGHLDEWEMNPKDKDRSRMIIGAMVHQAGPALLGALMLYEQRGADFTPYPICYEGRGLDRGHKLRRLEWAVKLCGERVRLRLEDVFDV</sequence>
<feature type="transmembrane region" description="Helical" evidence="1">
    <location>
        <begin position="50"/>
        <end position="68"/>
    </location>
</feature>
<dbReference type="Proteomes" id="UP000059188">
    <property type="component" value="Unassembled WGS sequence"/>
</dbReference>
<keyword evidence="1" id="KW-0472">Membrane</keyword>
<dbReference type="Pfam" id="PF25766">
    <property type="entry name" value="TPR_RPAP1"/>
    <property type="match status" value="1"/>
</dbReference>
<dbReference type="AlphaFoldDB" id="A0A0B7FFT4"/>
<name>A0A0B7FFT4_THACB</name>
<dbReference type="STRING" id="1108050.A0A0B7FFT4"/>
<evidence type="ECO:0000313" key="5">
    <source>
        <dbReference type="Proteomes" id="UP000059188"/>
    </source>
</evidence>
<reference evidence="4 5" key="1">
    <citation type="submission" date="2014-11" db="EMBL/GenBank/DDBJ databases">
        <authorList>
            <person name="Wibberg Daniel"/>
        </authorList>
    </citation>
    <scope>NUCLEOTIDE SEQUENCE [LARGE SCALE GENOMIC DNA]</scope>
    <source>
        <strain evidence="4">Rhizoctonia solani AG1-IB 7/3/14</strain>
    </source>
</reference>
<evidence type="ECO:0000313" key="4">
    <source>
        <dbReference type="EMBL" id="CEL56896.1"/>
    </source>
</evidence>
<dbReference type="InterPro" id="IPR013929">
    <property type="entry name" value="RPAP1_C"/>
</dbReference>
<feature type="transmembrane region" description="Helical" evidence="1">
    <location>
        <begin position="21"/>
        <end position="44"/>
    </location>
</feature>
<dbReference type="PANTHER" id="PTHR21483:SF18">
    <property type="entry name" value="RNA POLYMERASE II-ASSOCIATED PROTEIN 1"/>
    <property type="match status" value="1"/>
</dbReference>